<dbReference type="ExpressionAtlas" id="C6TC83">
    <property type="expression patterns" value="baseline and differential"/>
</dbReference>
<dbReference type="Gene3D" id="2.60.200.30">
    <property type="entry name" value="Probable inorganic polyphosphate/atp-NAD kinase, domain 2"/>
    <property type="match status" value="1"/>
</dbReference>
<dbReference type="InterPro" id="IPR017437">
    <property type="entry name" value="ATP-NAD_kinase_PpnK-typ_C"/>
</dbReference>
<reference evidence="1" key="1">
    <citation type="submission" date="2009-08" db="EMBL/GenBank/DDBJ databases">
        <authorList>
            <person name="Cheung F."/>
            <person name="Xiao Y."/>
            <person name="Chan A."/>
            <person name="Moskal W."/>
            <person name="Town C.D."/>
        </authorList>
    </citation>
    <scope>NUCLEOTIDE SEQUENCE</scope>
</reference>
<dbReference type="EMBL" id="BT095162">
    <property type="protein sequence ID" value="ACU19435.1"/>
    <property type="molecule type" value="mRNA"/>
</dbReference>
<name>C6TC83_SOYBN</name>
<dbReference type="GO" id="GO:0003951">
    <property type="term" value="F:NAD+ kinase activity"/>
    <property type="evidence" value="ECO:0007669"/>
    <property type="project" value="InterPro"/>
</dbReference>
<organism evidence="1">
    <name type="scientific">Glycine max</name>
    <name type="common">Soybean</name>
    <name type="synonym">Glycine hispida</name>
    <dbReference type="NCBI Taxonomy" id="3847"/>
    <lineage>
        <taxon>Eukaryota</taxon>
        <taxon>Viridiplantae</taxon>
        <taxon>Streptophyta</taxon>
        <taxon>Embryophyta</taxon>
        <taxon>Tracheophyta</taxon>
        <taxon>Spermatophyta</taxon>
        <taxon>Magnoliopsida</taxon>
        <taxon>eudicotyledons</taxon>
        <taxon>Gunneridae</taxon>
        <taxon>Pentapetalae</taxon>
        <taxon>rosids</taxon>
        <taxon>fabids</taxon>
        <taxon>Fabales</taxon>
        <taxon>Fabaceae</taxon>
        <taxon>Papilionoideae</taxon>
        <taxon>50 kb inversion clade</taxon>
        <taxon>NPAAA clade</taxon>
        <taxon>indigoferoid/millettioid clade</taxon>
        <taxon>Phaseoleae</taxon>
        <taxon>Glycine</taxon>
        <taxon>Glycine subgen. Soja</taxon>
    </lineage>
</organism>
<proteinExistence type="evidence at transcript level"/>
<sequence length="89" mass="9944">MQSAGGFPMPILSQDLQYMLREPISLGATSNYMHGLIKRNQTIVATWTCRKGVIYIDGSHVNYTFKGGDIIAIFSKAPVLKVFLPHKFL</sequence>
<evidence type="ECO:0000313" key="1">
    <source>
        <dbReference type="EMBL" id="ACU19435.1"/>
    </source>
</evidence>
<dbReference type="AlphaFoldDB" id="C6TC83"/>
<accession>C6TC83</accession>
<protein>
    <submittedName>
        <fullName evidence="1">Uncharacterized protein</fullName>
    </submittedName>
</protein>
<dbReference type="GO" id="GO:0019674">
    <property type="term" value="P:NAD+ metabolic process"/>
    <property type="evidence" value="ECO:0007669"/>
    <property type="project" value="InterPro"/>
</dbReference>